<dbReference type="JaponicusDB" id="SJAG_00811"/>
<dbReference type="GeneID" id="7048885"/>
<dbReference type="Gene3D" id="3.40.50.880">
    <property type="match status" value="1"/>
</dbReference>
<gene>
    <name evidence="2" type="ORF">SJAG_00811</name>
</gene>
<evidence type="ECO:0000259" key="1">
    <source>
        <dbReference type="Pfam" id="PF00117"/>
    </source>
</evidence>
<sequence length="261" mass="29599">MLTGLFKQMLKIGLLLTDSSAPEFRKKFGDYADMIQQLFHEAVQSEPSLVPELQFTKFRVFQTDDYPPEDELDSFDAFAITGSPAFAGSDEPWVVKLTEFIRNLIRMKPAIKIVGLCFGHQIVGRALGMDVIPNPEGWETSSTAITLSETGKQFLGINREQVHIVELHHDIVTGPLPENVQLIASTDKCEYQGFYVKDQIITFQGHPEFSVSFMKLMLPYCGQRCQFTESKIRNDLAKLQNPPENGLLRRGLLNFILEKRL</sequence>
<dbReference type="SUPFAM" id="SSF52317">
    <property type="entry name" value="Class I glutamine amidotransferase-like"/>
    <property type="match status" value="1"/>
</dbReference>
<dbReference type="GO" id="GO:0016740">
    <property type="term" value="F:transferase activity"/>
    <property type="evidence" value="ECO:0007669"/>
    <property type="project" value="UniProtKB-KW"/>
</dbReference>
<dbReference type="HOGENOM" id="CLU_054974_0_2_1"/>
<feature type="domain" description="Glutamine amidotransferase" evidence="1">
    <location>
        <begin position="70"/>
        <end position="212"/>
    </location>
</feature>
<dbReference type="PANTHER" id="PTHR42695">
    <property type="entry name" value="GLUTAMINE AMIDOTRANSFERASE YLR126C-RELATED"/>
    <property type="match status" value="1"/>
</dbReference>
<evidence type="ECO:0000313" key="2">
    <source>
        <dbReference type="EMBL" id="EEB05784.2"/>
    </source>
</evidence>
<name>B6JWN3_SCHJY</name>
<dbReference type="PROSITE" id="PS51273">
    <property type="entry name" value="GATASE_TYPE_1"/>
    <property type="match status" value="1"/>
</dbReference>
<evidence type="ECO:0000313" key="3">
    <source>
        <dbReference type="Proteomes" id="UP000001744"/>
    </source>
</evidence>
<dbReference type="EMBL" id="KE651166">
    <property type="protein sequence ID" value="EEB05784.2"/>
    <property type="molecule type" value="Genomic_DNA"/>
</dbReference>
<dbReference type="PANTHER" id="PTHR42695:SF5">
    <property type="entry name" value="GLUTAMINE AMIDOTRANSFERASE YLR126C-RELATED"/>
    <property type="match status" value="1"/>
</dbReference>
<protein>
    <submittedName>
        <fullName evidence="2">Amidotransferase</fullName>
    </submittedName>
</protein>
<organism evidence="2 3">
    <name type="scientific">Schizosaccharomyces japonicus (strain yFS275 / FY16936)</name>
    <name type="common">Fission yeast</name>
    <dbReference type="NCBI Taxonomy" id="402676"/>
    <lineage>
        <taxon>Eukaryota</taxon>
        <taxon>Fungi</taxon>
        <taxon>Dikarya</taxon>
        <taxon>Ascomycota</taxon>
        <taxon>Taphrinomycotina</taxon>
        <taxon>Schizosaccharomycetes</taxon>
        <taxon>Schizosaccharomycetales</taxon>
        <taxon>Schizosaccharomycetaceae</taxon>
        <taxon>Schizosaccharomyces</taxon>
    </lineage>
</organism>
<dbReference type="Pfam" id="PF00117">
    <property type="entry name" value="GATase"/>
    <property type="match status" value="1"/>
</dbReference>
<proteinExistence type="predicted"/>
<accession>B6JWN3</accession>
<dbReference type="AlphaFoldDB" id="B6JWN3"/>
<dbReference type="OMA" id="PWIQTLK"/>
<keyword evidence="3" id="KW-1185">Reference proteome</keyword>
<dbReference type="CDD" id="cd01741">
    <property type="entry name" value="GATase1_1"/>
    <property type="match status" value="1"/>
</dbReference>
<dbReference type="InterPro" id="IPR017926">
    <property type="entry name" value="GATASE"/>
</dbReference>
<dbReference type="InterPro" id="IPR044992">
    <property type="entry name" value="ChyE-like"/>
</dbReference>
<dbReference type="VEuPathDB" id="FungiDB:SJAG_00811"/>
<dbReference type="OrthoDB" id="92161at2759"/>
<dbReference type="RefSeq" id="XP_002172077.2">
    <property type="nucleotide sequence ID" value="XM_002172041.2"/>
</dbReference>
<dbReference type="eggNOG" id="KOG3179">
    <property type="taxonomic scope" value="Eukaryota"/>
</dbReference>
<dbReference type="Proteomes" id="UP000001744">
    <property type="component" value="Unassembled WGS sequence"/>
</dbReference>
<dbReference type="GO" id="GO:0005634">
    <property type="term" value="C:nucleus"/>
    <property type="evidence" value="ECO:0000318"/>
    <property type="project" value="GO_Central"/>
</dbReference>
<dbReference type="InterPro" id="IPR029062">
    <property type="entry name" value="Class_I_gatase-like"/>
</dbReference>
<dbReference type="STRING" id="402676.B6JWN3"/>
<dbReference type="GO" id="GO:0005829">
    <property type="term" value="C:cytosol"/>
    <property type="evidence" value="ECO:0000318"/>
    <property type="project" value="GO_Central"/>
</dbReference>
<reference evidence="2 3" key="1">
    <citation type="journal article" date="2011" name="Science">
        <title>Comparative functional genomics of the fission yeasts.</title>
        <authorList>
            <person name="Rhind N."/>
            <person name="Chen Z."/>
            <person name="Yassour M."/>
            <person name="Thompson D.A."/>
            <person name="Haas B.J."/>
            <person name="Habib N."/>
            <person name="Wapinski I."/>
            <person name="Roy S."/>
            <person name="Lin M.F."/>
            <person name="Heiman D.I."/>
            <person name="Young S.K."/>
            <person name="Furuya K."/>
            <person name="Guo Y."/>
            <person name="Pidoux A."/>
            <person name="Chen H.M."/>
            <person name="Robbertse B."/>
            <person name="Goldberg J.M."/>
            <person name="Aoki K."/>
            <person name="Bayne E.H."/>
            <person name="Berlin A.M."/>
            <person name="Desjardins C.A."/>
            <person name="Dobbs E."/>
            <person name="Dukaj L."/>
            <person name="Fan L."/>
            <person name="FitzGerald M.G."/>
            <person name="French C."/>
            <person name="Gujja S."/>
            <person name="Hansen K."/>
            <person name="Keifenheim D."/>
            <person name="Levin J.Z."/>
            <person name="Mosher R.A."/>
            <person name="Mueller C.A."/>
            <person name="Pfiffner J."/>
            <person name="Priest M."/>
            <person name="Russ C."/>
            <person name="Smialowska A."/>
            <person name="Swoboda P."/>
            <person name="Sykes S.M."/>
            <person name="Vaughn M."/>
            <person name="Vengrova S."/>
            <person name="Yoder R."/>
            <person name="Zeng Q."/>
            <person name="Allshire R."/>
            <person name="Baulcombe D."/>
            <person name="Birren B.W."/>
            <person name="Brown W."/>
            <person name="Ekwall K."/>
            <person name="Kellis M."/>
            <person name="Leatherwood J."/>
            <person name="Levin H."/>
            <person name="Margalit H."/>
            <person name="Martienssen R."/>
            <person name="Nieduszynski C.A."/>
            <person name="Spatafora J.W."/>
            <person name="Friedman N."/>
            <person name="Dalgaard J.Z."/>
            <person name="Baumann P."/>
            <person name="Niki H."/>
            <person name="Regev A."/>
            <person name="Nusbaum C."/>
        </authorList>
    </citation>
    <scope>NUCLEOTIDE SEQUENCE [LARGE SCALE GENOMIC DNA]</scope>
    <source>
        <strain evidence="3">yFS275 / FY16936</strain>
    </source>
</reference>